<dbReference type="EMBL" id="JAAAUY010000436">
    <property type="protein sequence ID" value="KAF9329932.1"/>
    <property type="molecule type" value="Genomic_DNA"/>
</dbReference>
<organism evidence="3 4">
    <name type="scientific">Podila minutissima</name>
    <dbReference type="NCBI Taxonomy" id="64525"/>
    <lineage>
        <taxon>Eukaryota</taxon>
        <taxon>Fungi</taxon>
        <taxon>Fungi incertae sedis</taxon>
        <taxon>Mucoromycota</taxon>
        <taxon>Mortierellomycotina</taxon>
        <taxon>Mortierellomycetes</taxon>
        <taxon>Mortierellales</taxon>
        <taxon>Mortierellaceae</taxon>
        <taxon>Podila</taxon>
    </lineage>
</organism>
<keyword evidence="2" id="KW-0472">Membrane</keyword>
<keyword evidence="2" id="KW-0812">Transmembrane</keyword>
<gene>
    <name evidence="3" type="ORF">BG006_007059</name>
</gene>
<evidence type="ECO:0000256" key="1">
    <source>
        <dbReference type="SAM" id="MobiDB-lite"/>
    </source>
</evidence>
<comment type="caution">
    <text evidence="3">The sequence shown here is derived from an EMBL/GenBank/DDBJ whole genome shotgun (WGS) entry which is preliminary data.</text>
</comment>
<keyword evidence="4" id="KW-1185">Reference proteome</keyword>
<name>A0A9P5SLN0_9FUNG</name>
<accession>A0A9P5SLN0</accession>
<feature type="transmembrane region" description="Helical" evidence="2">
    <location>
        <begin position="116"/>
        <end position="138"/>
    </location>
</feature>
<feature type="transmembrane region" description="Helical" evidence="2">
    <location>
        <begin position="12"/>
        <end position="34"/>
    </location>
</feature>
<dbReference type="Proteomes" id="UP000696485">
    <property type="component" value="Unassembled WGS sequence"/>
</dbReference>
<reference evidence="3" key="1">
    <citation type="journal article" date="2020" name="Fungal Divers.">
        <title>Resolving the Mortierellaceae phylogeny through synthesis of multi-gene phylogenetics and phylogenomics.</title>
        <authorList>
            <person name="Vandepol N."/>
            <person name="Liber J."/>
            <person name="Desiro A."/>
            <person name="Na H."/>
            <person name="Kennedy M."/>
            <person name="Barry K."/>
            <person name="Grigoriev I.V."/>
            <person name="Miller A.N."/>
            <person name="O'Donnell K."/>
            <person name="Stajich J.E."/>
            <person name="Bonito G."/>
        </authorList>
    </citation>
    <scope>NUCLEOTIDE SEQUENCE</scope>
    <source>
        <strain evidence="3">NVP1</strain>
    </source>
</reference>
<sequence length="242" mass="27140">MKRDAAISIVRKATFVLAVANTALATVLFCYSSAVTWPYDDHLIAIQLYVNFALTIAMVFTFIAKKRTGLRKRLTQTAFGCACLCMVTFAPLLRNIKDQDKMYQAQYNSIHPCNAQLLLSVSLIICMVLLGVESYLHLKAIKAEERRKIELGPFTLEDFQNHENHETPTVHRYNPDLALDAPTEIVTGMIAAENETLPVYQKTAPSGCTYHIVDMTLTDPPPHHDFGDPQPSNQETQQPQSQ</sequence>
<evidence type="ECO:0000313" key="3">
    <source>
        <dbReference type="EMBL" id="KAF9329932.1"/>
    </source>
</evidence>
<protein>
    <submittedName>
        <fullName evidence="3">Uncharacterized protein</fullName>
    </submittedName>
</protein>
<evidence type="ECO:0000313" key="4">
    <source>
        <dbReference type="Proteomes" id="UP000696485"/>
    </source>
</evidence>
<feature type="transmembrane region" description="Helical" evidence="2">
    <location>
        <begin position="76"/>
        <end position="96"/>
    </location>
</feature>
<evidence type="ECO:0000256" key="2">
    <source>
        <dbReference type="SAM" id="Phobius"/>
    </source>
</evidence>
<feature type="region of interest" description="Disordered" evidence="1">
    <location>
        <begin position="217"/>
        <end position="242"/>
    </location>
</feature>
<feature type="transmembrane region" description="Helical" evidence="2">
    <location>
        <begin position="46"/>
        <end position="64"/>
    </location>
</feature>
<feature type="compositionally biased region" description="Polar residues" evidence="1">
    <location>
        <begin position="230"/>
        <end position="242"/>
    </location>
</feature>
<dbReference type="AlphaFoldDB" id="A0A9P5SLN0"/>
<proteinExistence type="predicted"/>
<keyword evidence="2" id="KW-1133">Transmembrane helix</keyword>